<accession>A0A2P4UQG6</accession>
<evidence type="ECO:0000259" key="1">
    <source>
        <dbReference type="Pfam" id="PF17775"/>
    </source>
</evidence>
<dbReference type="AlphaFoldDB" id="A0A2P4UQG6"/>
<dbReference type="Pfam" id="PF17775">
    <property type="entry name" value="YchJ_M-like"/>
    <property type="match status" value="1"/>
</dbReference>
<keyword evidence="3" id="KW-1185">Reference proteome</keyword>
<dbReference type="Proteomes" id="UP000242367">
    <property type="component" value="Unassembled WGS sequence"/>
</dbReference>
<dbReference type="InterPro" id="IPR048469">
    <property type="entry name" value="YchJ-like_M"/>
</dbReference>
<dbReference type="InterPro" id="IPR032710">
    <property type="entry name" value="NTF2-like_dom_sf"/>
</dbReference>
<evidence type="ECO:0000313" key="3">
    <source>
        <dbReference type="Proteomes" id="UP000242367"/>
    </source>
</evidence>
<protein>
    <recommendedName>
        <fullName evidence="1">YchJ-like middle NTF2-like domain-containing protein</fullName>
    </recommendedName>
</protein>
<dbReference type="SUPFAM" id="SSF54427">
    <property type="entry name" value="NTF2-like"/>
    <property type="match status" value="1"/>
</dbReference>
<reference evidence="2 3" key="1">
    <citation type="journal article" date="2017" name="Chemistry">
        <title>Isolation, Biosynthesis and Chemical Modifications of Rubterolones A-F: Rare Tropolone Alkaloids from Actinomadura sp. 5-2.</title>
        <authorList>
            <person name="Guo H."/>
            <person name="Benndorf R."/>
            <person name="Leichnitz D."/>
            <person name="Klassen J.L."/>
            <person name="Vollmers J."/>
            <person name="Gorls H."/>
            <person name="Steinacker M."/>
            <person name="Weigel C."/>
            <person name="Dahse H.M."/>
            <person name="Kaster A.K."/>
            <person name="de Beer Z.W."/>
            <person name="Poulsen M."/>
            <person name="Beemelmanns C."/>
        </authorList>
    </citation>
    <scope>NUCLEOTIDE SEQUENCE [LARGE SCALE GENOMIC DNA]</scope>
    <source>
        <strain evidence="2 3">5-2</strain>
    </source>
</reference>
<dbReference type="Gene3D" id="3.10.450.50">
    <property type="match status" value="1"/>
</dbReference>
<organism evidence="2 3">
    <name type="scientific">Actinomadura rubteroloni</name>
    <dbReference type="NCBI Taxonomy" id="1926885"/>
    <lineage>
        <taxon>Bacteria</taxon>
        <taxon>Bacillati</taxon>
        <taxon>Actinomycetota</taxon>
        <taxon>Actinomycetes</taxon>
        <taxon>Streptosporangiales</taxon>
        <taxon>Thermomonosporaceae</taxon>
        <taxon>Actinomadura</taxon>
    </lineage>
</organism>
<dbReference type="EMBL" id="MTBP01000001">
    <property type="protein sequence ID" value="POM27288.1"/>
    <property type="molecule type" value="Genomic_DNA"/>
</dbReference>
<dbReference type="PANTHER" id="PTHR33747:SF1">
    <property type="entry name" value="ADENYLATE CYCLASE-ASSOCIATED CAP C-TERMINAL DOMAIN-CONTAINING PROTEIN"/>
    <property type="match status" value="1"/>
</dbReference>
<comment type="caution">
    <text evidence="2">The sequence shown here is derived from an EMBL/GenBank/DDBJ whole genome shotgun (WGS) entry which is preliminary data.</text>
</comment>
<feature type="domain" description="YchJ-like middle NTF2-like" evidence="1">
    <location>
        <begin position="27"/>
        <end position="121"/>
    </location>
</feature>
<dbReference type="PANTHER" id="PTHR33747">
    <property type="entry name" value="UPF0225 PROTEIN SCO1677"/>
    <property type="match status" value="1"/>
</dbReference>
<name>A0A2P4UQG6_9ACTN</name>
<sequence length="124" mass="13656">MSCPCDPRMSYNACCGRLHRGEASAATAEQLMRSRYSAFALKDAEYLLRSWHPRTRPRRIGFDPGLVWTGLTVLGTTGGSPLHSAGTVHFSATFTEDGQAGRMNENSSFVRNDGDWVYLNGVII</sequence>
<proteinExistence type="predicted"/>
<gene>
    <name evidence="2" type="ORF">BTM25_16990</name>
</gene>
<evidence type="ECO:0000313" key="2">
    <source>
        <dbReference type="EMBL" id="POM27288.1"/>
    </source>
</evidence>